<dbReference type="AlphaFoldDB" id="A0A1S2XSY5"/>
<dbReference type="InterPro" id="IPR023213">
    <property type="entry name" value="CAT-like_dom_sf"/>
</dbReference>
<dbReference type="PANTHER" id="PTHR31642:SF189">
    <property type="entry name" value="ACYLTRANSFERASE GLAUCE"/>
    <property type="match status" value="1"/>
</dbReference>
<dbReference type="InterPro" id="IPR050317">
    <property type="entry name" value="Plant_Fungal_Acyltransferase"/>
</dbReference>
<evidence type="ECO:0000313" key="2">
    <source>
        <dbReference type="Proteomes" id="UP000087171"/>
    </source>
</evidence>
<dbReference type="OrthoDB" id="671439at2759"/>
<keyword evidence="3" id="KW-0808">Transferase</keyword>
<proteinExistence type="inferred from homology"/>
<dbReference type="RefSeq" id="XP_004493124.1">
    <property type="nucleotide sequence ID" value="XM_004493067.3"/>
</dbReference>
<evidence type="ECO:0000256" key="1">
    <source>
        <dbReference type="ARBA" id="ARBA00009861"/>
    </source>
</evidence>
<dbReference type="PaxDb" id="3827-XP_004493124.1"/>
<comment type="similarity">
    <text evidence="1">Belongs to the plant acyltransferase family.</text>
</comment>
<dbReference type="GO" id="GO:0016747">
    <property type="term" value="F:acyltransferase activity, transferring groups other than amino-acyl groups"/>
    <property type="evidence" value="ECO:0007669"/>
    <property type="project" value="TreeGrafter"/>
</dbReference>
<gene>
    <name evidence="3" type="primary">LOC101496291</name>
</gene>
<dbReference type="eggNOG" id="ENOG502QT8C">
    <property type="taxonomic scope" value="Eukaryota"/>
</dbReference>
<evidence type="ECO:0000313" key="3">
    <source>
        <dbReference type="RefSeq" id="XP_004493124.1"/>
    </source>
</evidence>
<reference evidence="2" key="1">
    <citation type="journal article" date="2013" name="Nat. Biotechnol.">
        <title>Draft genome sequence of chickpea (Cicer arietinum) provides a resource for trait improvement.</title>
        <authorList>
            <person name="Varshney R.K."/>
            <person name="Song C."/>
            <person name="Saxena R.K."/>
            <person name="Azam S."/>
            <person name="Yu S."/>
            <person name="Sharpe A.G."/>
            <person name="Cannon S."/>
            <person name="Baek J."/>
            <person name="Rosen B.D."/>
            <person name="Tar'an B."/>
            <person name="Millan T."/>
            <person name="Zhang X."/>
            <person name="Ramsay L.D."/>
            <person name="Iwata A."/>
            <person name="Wang Y."/>
            <person name="Nelson W."/>
            <person name="Farmer A.D."/>
            <person name="Gaur P.M."/>
            <person name="Soderlund C."/>
            <person name="Penmetsa R.V."/>
            <person name="Xu C."/>
            <person name="Bharti A.K."/>
            <person name="He W."/>
            <person name="Winter P."/>
            <person name="Zhao S."/>
            <person name="Hane J.K."/>
            <person name="Carrasquilla-Garcia N."/>
            <person name="Condie J.A."/>
            <person name="Upadhyaya H.D."/>
            <person name="Luo M.C."/>
            <person name="Thudi M."/>
            <person name="Gowda C.L."/>
            <person name="Singh N.P."/>
            <person name="Lichtenzveig J."/>
            <person name="Gali K.K."/>
            <person name="Rubio J."/>
            <person name="Nadarajan N."/>
            <person name="Dolezel J."/>
            <person name="Bansal K.C."/>
            <person name="Xu X."/>
            <person name="Edwards D."/>
            <person name="Zhang G."/>
            <person name="Kahl G."/>
            <person name="Gil J."/>
            <person name="Singh K.B."/>
            <person name="Datta S.K."/>
            <person name="Jackson S.A."/>
            <person name="Wang J."/>
            <person name="Cook D.R."/>
        </authorList>
    </citation>
    <scope>NUCLEOTIDE SEQUENCE [LARGE SCALE GENOMIC DNA]</scope>
    <source>
        <strain evidence="2">cv. CDC Frontier</strain>
    </source>
</reference>
<dbReference type="PANTHER" id="PTHR31642">
    <property type="entry name" value="TRICHOTHECENE 3-O-ACETYLTRANSFERASE"/>
    <property type="match status" value="1"/>
</dbReference>
<keyword evidence="2" id="KW-1185">Reference proteome</keyword>
<dbReference type="Gene3D" id="3.30.559.10">
    <property type="entry name" value="Chloramphenicol acetyltransferase-like domain"/>
    <property type="match status" value="2"/>
</dbReference>
<dbReference type="Proteomes" id="UP000087171">
    <property type="component" value="Chromosome Ca3"/>
</dbReference>
<dbReference type="Pfam" id="PF02458">
    <property type="entry name" value="Transferase"/>
    <property type="match status" value="1"/>
</dbReference>
<reference evidence="3" key="2">
    <citation type="submission" date="2025-08" db="UniProtKB">
        <authorList>
            <consortium name="RefSeq"/>
        </authorList>
    </citation>
    <scope>IDENTIFICATION</scope>
    <source>
        <tissue evidence="3">Etiolated seedlings</tissue>
    </source>
</reference>
<dbReference type="KEGG" id="cam:101496291"/>
<dbReference type="GeneID" id="101496291"/>
<accession>A0A1S2XSY5</accession>
<name>A0A1S2XSY5_CICAR</name>
<dbReference type="STRING" id="3827.A0A1S2XSY5"/>
<organism evidence="2 3">
    <name type="scientific">Cicer arietinum</name>
    <name type="common">Chickpea</name>
    <name type="synonym">Garbanzo</name>
    <dbReference type="NCBI Taxonomy" id="3827"/>
    <lineage>
        <taxon>Eukaryota</taxon>
        <taxon>Viridiplantae</taxon>
        <taxon>Streptophyta</taxon>
        <taxon>Embryophyta</taxon>
        <taxon>Tracheophyta</taxon>
        <taxon>Spermatophyta</taxon>
        <taxon>Magnoliopsida</taxon>
        <taxon>eudicotyledons</taxon>
        <taxon>Gunneridae</taxon>
        <taxon>Pentapetalae</taxon>
        <taxon>rosids</taxon>
        <taxon>fabids</taxon>
        <taxon>Fabales</taxon>
        <taxon>Fabaceae</taxon>
        <taxon>Papilionoideae</taxon>
        <taxon>50 kb inversion clade</taxon>
        <taxon>NPAAA clade</taxon>
        <taxon>Hologalegina</taxon>
        <taxon>IRL clade</taxon>
        <taxon>Cicereae</taxon>
        <taxon>Cicer</taxon>
    </lineage>
</organism>
<protein>
    <submittedName>
        <fullName evidence="3">Omega-hydroxypalmitate O-feruloyl transferase</fullName>
    </submittedName>
</protein>
<sequence>MGTTCQETPPLLQDLKVTIHKTSMIFPSKQTERQSLFLSNIDKVLNFNVETIHFFEANKDFPPQIVVEKLKKALEDVLVVYDFLAGRLKMNSETNRLEIDCNAEGAGFVVASSDYKLDQIGDLTYPNPAFEQFVHKTKDFLKLGDLPLCVFQLTSFKCGGFTIGITTSHATFDGLSFKTFLDNLASLAANKQLAVIPFNERQFLAARSPPRVKFPHPEMIKLNNLPSGIESGVFETSSEELDFKIFRLSSNNIKNLKEKAKDSSTARVTGFNVVAALLWRCKALSGPSDPDRSSTILYAVDIRSRLNPPLPKSYVGNAVLTAYATAKCEELEKGKFSRLVEMVCEGSIRMNDEYARSIIDWGELYDGFPNGEVLVSSWWRLGFEEVQYPWGKPKYCCPMVYHRKDIILLFPPFHEGDARDDGVNIIVALPPKEMDKFQTLFHNFLIS</sequence>